<dbReference type="Gene3D" id="3.30.40.10">
    <property type="entry name" value="Zinc/RING finger domain, C3HC4 (zinc finger)"/>
    <property type="match status" value="1"/>
</dbReference>
<name>A0A9P1DJR2_9DINO</name>
<dbReference type="GO" id="GO:0008270">
    <property type="term" value="F:zinc ion binding"/>
    <property type="evidence" value="ECO:0007669"/>
    <property type="project" value="UniProtKB-KW"/>
</dbReference>
<feature type="domain" description="WW" evidence="3">
    <location>
        <begin position="703"/>
        <end position="735"/>
    </location>
</feature>
<dbReference type="PANTHER" id="PTHR23248:SF9">
    <property type="entry name" value="PHOSPHOLIPID SCRAMBLASE"/>
    <property type="match status" value="1"/>
</dbReference>
<dbReference type="GO" id="GO:0005886">
    <property type="term" value="C:plasma membrane"/>
    <property type="evidence" value="ECO:0007669"/>
    <property type="project" value="TreeGrafter"/>
</dbReference>
<dbReference type="Pfam" id="PF04970">
    <property type="entry name" value="LRAT"/>
    <property type="match status" value="1"/>
</dbReference>
<dbReference type="GO" id="GO:0017128">
    <property type="term" value="F:phospholipid scramblase activity"/>
    <property type="evidence" value="ECO:0007669"/>
    <property type="project" value="InterPro"/>
</dbReference>
<organism evidence="5">
    <name type="scientific">Cladocopium goreaui</name>
    <dbReference type="NCBI Taxonomy" id="2562237"/>
    <lineage>
        <taxon>Eukaryota</taxon>
        <taxon>Sar</taxon>
        <taxon>Alveolata</taxon>
        <taxon>Dinophyceae</taxon>
        <taxon>Suessiales</taxon>
        <taxon>Symbiodiniaceae</taxon>
        <taxon>Cladocopium</taxon>
    </lineage>
</organism>
<reference evidence="5" key="1">
    <citation type="submission" date="2022-10" db="EMBL/GenBank/DDBJ databases">
        <authorList>
            <person name="Chen Y."/>
            <person name="Dougan E. K."/>
            <person name="Chan C."/>
            <person name="Rhodes N."/>
            <person name="Thang M."/>
        </authorList>
    </citation>
    <scope>NUCLEOTIDE SEQUENCE</scope>
</reference>
<evidence type="ECO:0000259" key="4">
    <source>
        <dbReference type="PROSITE" id="PS50089"/>
    </source>
</evidence>
<evidence type="ECO:0000313" key="7">
    <source>
        <dbReference type="Proteomes" id="UP001152797"/>
    </source>
</evidence>
<evidence type="ECO:0000256" key="2">
    <source>
        <dbReference type="PROSITE-ProRule" id="PRU00175"/>
    </source>
</evidence>
<dbReference type="OrthoDB" id="444338at2759"/>
<keyword evidence="2" id="KW-0862">Zinc</keyword>
<dbReference type="Gene3D" id="3.90.1720.10">
    <property type="entry name" value="endopeptidase domain like (from Nostoc punctiforme)"/>
    <property type="match status" value="1"/>
</dbReference>
<keyword evidence="2" id="KW-0863">Zinc-finger</keyword>
<gene>
    <name evidence="5" type="ORF">C1SCF055_LOCUS35482</name>
</gene>
<comment type="caution">
    <text evidence="5">The sequence shown here is derived from an EMBL/GenBank/DDBJ whole genome shotgun (WGS) entry which is preliminary data.</text>
</comment>
<dbReference type="AlphaFoldDB" id="A0A9P1DJR2"/>
<dbReference type="CDD" id="cd00201">
    <property type="entry name" value="WW"/>
    <property type="match status" value="1"/>
</dbReference>
<dbReference type="EMBL" id="CAMXCT030004735">
    <property type="protein sequence ID" value="CAL4797501.1"/>
    <property type="molecule type" value="Genomic_DNA"/>
</dbReference>
<dbReference type="InterPro" id="IPR001841">
    <property type="entry name" value="Znf_RING"/>
</dbReference>
<evidence type="ECO:0000313" key="6">
    <source>
        <dbReference type="EMBL" id="CAL4797501.1"/>
    </source>
</evidence>
<dbReference type="Proteomes" id="UP001152797">
    <property type="component" value="Unassembled WGS sequence"/>
</dbReference>
<dbReference type="PANTHER" id="PTHR23248">
    <property type="entry name" value="PHOSPHOLIPID SCRAMBLASE-RELATED"/>
    <property type="match status" value="1"/>
</dbReference>
<evidence type="ECO:0000259" key="3">
    <source>
        <dbReference type="PROSITE" id="PS50020"/>
    </source>
</evidence>
<protein>
    <submittedName>
        <fullName evidence="6">Phospholipid scramblase 2 (PL scramblase 2) (Ca(2+)-dependent phospholipid scramblase 2)</fullName>
    </submittedName>
</protein>
<dbReference type="EMBL" id="CAMXCT010004735">
    <property type="protein sequence ID" value="CAI4010189.1"/>
    <property type="molecule type" value="Genomic_DNA"/>
</dbReference>
<keyword evidence="2" id="KW-0479">Metal-binding</keyword>
<dbReference type="SUPFAM" id="SSF57850">
    <property type="entry name" value="RING/U-box"/>
    <property type="match status" value="1"/>
</dbReference>
<sequence>MAQLYAPLAPQQQQMGISPGLALLQQVNDLQVKERVSWLQEVTTFLGAEFETRNRYSIQDPVGNQLFYAIERTDCCRRQLQRSCLHECASWEVDVLHTPPGQYMQRVQGKKSEFQNSSQWTLVGIWGDLKCIRGLMANVGSQSWKGCPRSFSSGSSDELISFEHHAILDRDRSEYIHVSFTDDNEEMRVIRTGRRAVEMRSSHSLRVVKQPRTVQEAREILHRARNWVDNGTWEYDVLWHNCEHFVNECWNPQEPARSAQAQTAVASLGGSSAVGAVGAGTTGGIVAATIQPIATVVTTTATNTNYLLGFIPWGTVTTSTSATVMTGLPVGAVIGIAAAGTVVGAGLLGGIAYGIRELVFDHTARNAQLVPIAIKNNSRQTITASLRNADDTLSTLSDALYSWRALIGVGIMSVDIEGDIAEELNPPTVSDSGSTEFVLTISSNHDLDLTCMVSRGDVVTFDGQTLRKEEADLDDLLCKICFGRPANCLVLPCEHHDFCDQCVGEWRRESPTCPQCRGNIEEVDMVFDELTRQKIGSFRDPFRCCNYNFKLRDAYDTNVLEVHGGCCQPAVWCSLPCGPCSELHFDVLDARTGYKVASIRKTVPGIISYLFASDVDNYHIHYDLVQDPAWKALLLSFTIYMDFLFFNDPNPTQQDEAMALVETVAAEETGCREDDERAALHMTEYDWSEQVRGNVTSTGVQRSVLPEGWIMQNAGSQVYYVNLLDGKSTWERPTQPAMNVLSMQELRDLLGRAADGIALRKQLEVSFVGKSTGATLLSMSEWHPHFGLLDDHCRKKVKTTMKTVN</sequence>
<dbReference type="InterPro" id="IPR005552">
    <property type="entry name" value="Scramblase"/>
</dbReference>
<evidence type="ECO:0000313" key="5">
    <source>
        <dbReference type="EMBL" id="CAI4010189.1"/>
    </source>
</evidence>
<dbReference type="InterPro" id="IPR001202">
    <property type="entry name" value="WW_dom"/>
</dbReference>
<feature type="domain" description="RING-type" evidence="4">
    <location>
        <begin position="478"/>
        <end position="517"/>
    </location>
</feature>
<accession>A0A9P1DJR2</accession>
<dbReference type="PROSITE" id="PS01159">
    <property type="entry name" value="WW_DOMAIN_1"/>
    <property type="match status" value="1"/>
</dbReference>
<dbReference type="PROSITE" id="PS50020">
    <property type="entry name" value="WW_DOMAIN_2"/>
    <property type="match status" value="1"/>
</dbReference>
<dbReference type="Pfam" id="PF00397">
    <property type="entry name" value="WW"/>
    <property type="match status" value="1"/>
</dbReference>
<dbReference type="EMBL" id="CAMXCT020004735">
    <property type="protein sequence ID" value="CAL1163564.1"/>
    <property type="molecule type" value="Genomic_DNA"/>
</dbReference>
<proteinExistence type="inferred from homology"/>
<reference evidence="6 7" key="2">
    <citation type="submission" date="2024-05" db="EMBL/GenBank/DDBJ databases">
        <authorList>
            <person name="Chen Y."/>
            <person name="Shah S."/>
            <person name="Dougan E. K."/>
            <person name="Thang M."/>
            <person name="Chan C."/>
        </authorList>
    </citation>
    <scope>NUCLEOTIDE SEQUENCE [LARGE SCALE GENOMIC DNA]</scope>
</reference>
<dbReference type="Pfam" id="PF03803">
    <property type="entry name" value="Scramblase"/>
    <property type="match status" value="2"/>
</dbReference>
<dbReference type="Gene3D" id="2.20.70.10">
    <property type="match status" value="1"/>
</dbReference>
<dbReference type="PROSITE" id="PS50089">
    <property type="entry name" value="ZF_RING_2"/>
    <property type="match status" value="1"/>
</dbReference>
<comment type="similarity">
    <text evidence="1">Belongs to the phospholipid scramblase family.</text>
</comment>
<dbReference type="SUPFAM" id="SSF51045">
    <property type="entry name" value="WW domain"/>
    <property type="match status" value="1"/>
</dbReference>
<dbReference type="SMART" id="SM00456">
    <property type="entry name" value="WW"/>
    <property type="match status" value="1"/>
</dbReference>
<keyword evidence="7" id="KW-1185">Reference proteome</keyword>
<dbReference type="InterPro" id="IPR036020">
    <property type="entry name" value="WW_dom_sf"/>
</dbReference>
<evidence type="ECO:0000256" key="1">
    <source>
        <dbReference type="ARBA" id="ARBA00005350"/>
    </source>
</evidence>
<dbReference type="InterPro" id="IPR007053">
    <property type="entry name" value="LRAT_dom"/>
</dbReference>
<dbReference type="SMART" id="SM00184">
    <property type="entry name" value="RING"/>
    <property type="match status" value="1"/>
</dbReference>
<dbReference type="InterPro" id="IPR013083">
    <property type="entry name" value="Znf_RING/FYVE/PHD"/>
</dbReference>